<proteinExistence type="predicted"/>
<dbReference type="Proteomes" id="UP000886998">
    <property type="component" value="Unassembled WGS sequence"/>
</dbReference>
<comment type="caution">
    <text evidence="1">The sequence shown here is derived from an EMBL/GenBank/DDBJ whole genome shotgun (WGS) entry which is preliminary data.</text>
</comment>
<organism evidence="1 2">
    <name type="scientific">Trichonephila inaurata madagascariensis</name>
    <dbReference type="NCBI Taxonomy" id="2747483"/>
    <lineage>
        <taxon>Eukaryota</taxon>
        <taxon>Metazoa</taxon>
        <taxon>Ecdysozoa</taxon>
        <taxon>Arthropoda</taxon>
        <taxon>Chelicerata</taxon>
        <taxon>Arachnida</taxon>
        <taxon>Araneae</taxon>
        <taxon>Araneomorphae</taxon>
        <taxon>Entelegynae</taxon>
        <taxon>Araneoidea</taxon>
        <taxon>Nephilidae</taxon>
        <taxon>Trichonephila</taxon>
        <taxon>Trichonephila inaurata</taxon>
    </lineage>
</organism>
<dbReference type="EMBL" id="BMAV01027057">
    <property type="protein sequence ID" value="GFS55835.1"/>
    <property type="molecule type" value="Genomic_DNA"/>
</dbReference>
<keyword evidence="2" id="KW-1185">Reference proteome</keyword>
<dbReference type="AlphaFoldDB" id="A0A8X6IR98"/>
<name>A0A8X6IR98_9ARAC</name>
<evidence type="ECO:0000313" key="2">
    <source>
        <dbReference type="Proteomes" id="UP000886998"/>
    </source>
</evidence>
<sequence length="67" mass="7166">MLFRSEVRCPVNNLLDPKVHNENNQVLLTISSVSRNSSKSAVSATTLIVVTNPALVPVVARPVAGKI</sequence>
<protein>
    <submittedName>
        <fullName evidence="1">Uncharacterized protein</fullName>
    </submittedName>
</protein>
<gene>
    <name evidence="1" type="ORF">TNIN_350931</name>
</gene>
<evidence type="ECO:0000313" key="1">
    <source>
        <dbReference type="EMBL" id="GFS55835.1"/>
    </source>
</evidence>
<accession>A0A8X6IR98</accession>
<reference evidence="1" key="1">
    <citation type="submission" date="2020-08" db="EMBL/GenBank/DDBJ databases">
        <title>Multicomponent nature underlies the extraordinary mechanical properties of spider dragline silk.</title>
        <authorList>
            <person name="Kono N."/>
            <person name="Nakamura H."/>
            <person name="Mori M."/>
            <person name="Yoshida Y."/>
            <person name="Ohtoshi R."/>
            <person name="Malay A.D."/>
            <person name="Moran D.A.P."/>
            <person name="Tomita M."/>
            <person name="Numata K."/>
            <person name="Arakawa K."/>
        </authorList>
    </citation>
    <scope>NUCLEOTIDE SEQUENCE</scope>
</reference>